<name>A0ABW4DG37_9BACL</name>
<gene>
    <name evidence="1" type="ORF">ACFQ5D_10650</name>
</gene>
<accession>A0ABW4DG37</accession>
<reference evidence="2" key="1">
    <citation type="journal article" date="2019" name="Int. J. Syst. Evol. Microbiol.">
        <title>The Global Catalogue of Microorganisms (GCM) 10K type strain sequencing project: providing services to taxonomists for standard genome sequencing and annotation.</title>
        <authorList>
            <consortium name="The Broad Institute Genomics Platform"/>
            <consortium name="The Broad Institute Genome Sequencing Center for Infectious Disease"/>
            <person name="Wu L."/>
            <person name="Ma J."/>
        </authorList>
    </citation>
    <scope>NUCLEOTIDE SEQUENCE [LARGE SCALE GENOMIC DNA]</scope>
    <source>
        <strain evidence="2">CCM 9147</strain>
    </source>
</reference>
<organism evidence="1 2">
    <name type="scientific">Paenibacillus farraposensis</name>
    <dbReference type="NCBI Taxonomy" id="2807095"/>
    <lineage>
        <taxon>Bacteria</taxon>
        <taxon>Bacillati</taxon>
        <taxon>Bacillota</taxon>
        <taxon>Bacilli</taxon>
        <taxon>Bacillales</taxon>
        <taxon>Paenibacillaceae</taxon>
        <taxon>Paenibacillus</taxon>
    </lineage>
</organism>
<dbReference type="Proteomes" id="UP001597340">
    <property type="component" value="Unassembled WGS sequence"/>
</dbReference>
<evidence type="ECO:0000313" key="2">
    <source>
        <dbReference type="Proteomes" id="UP001597340"/>
    </source>
</evidence>
<comment type="caution">
    <text evidence="1">The sequence shown here is derived from an EMBL/GenBank/DDBJ whole genome shotgun (WGS) entry which is preliminary data.</text>
</comment>
<dbReference type="EMBL" id="JBHTNZ010000011">
    <property type="protein sequence ID" value="MFD1461860.1"/>
    <property type="molecule type" value="Genomic_DNA"/>
</dbReference>
<keyword evidence="2" id="KW-1185">Reference proteome</keyword>
<evidence type="ECO:0000313" key="1">
    <source>
        <dbReference type="EMBL" id="MFD1461860.1"/>
    </source>
</evidence>
<sequence length="58" mass="6799">MEREHVIHDLTMLYLEKSGTITELSEPEDYSKVYQEIYSRIEESFSTKSMFGFGGINM</sequence>
<proteinExistence type="predicted"/>
<protein>
    <submittedName>
        <fullName evidence="1">Uncharacterized protein</fullName>
    </submittedName>
</protein>
<dbReference type="RefSeq" id="WP_229525245.1">
    <property type="nucleotide sequence ID" value="NZ_JAFFQR010000095.1"/>
</dbReference>